<dbReference type="SUPFAM" id="SSF53098">
    <property type="entry name" value="Ribonuclease H-like"/>
    <property type="match status" value="1"/>
</dbReference>
<dbReference type="PANTHER" id="PTHR10642:SF26">
    <property type="entry name" value="RIBONUCLEASE H1"/>
    <property type="match status" value="1"/>
</dbReference>
<evidence type="ECO:0000256" key="4">
    <source>
        <dbReference type="ARBA" id="ARBA00011245"/>
    </source>
</evidence>
<comment type="catalytic activity">
    <reaction evidence="1">
        <text>Endonucleolytic cleavage to 5'-phosphomonoester.</text>
        <dbReference type="EC" id="3.1.26.4"/>
    </reaction>
</comment>
<dbReference type="InterPro" id="IPR036397">
    <property type="entry name" value="RNaseH_sf"/>
</dbReference>
<evidence type="ECO:0000256" key="5">
    <source>
        <dbReference type="ARBA" id="ARBA00012180"/>
    </source>
</evidence>
<evidence type="ECO:0000256" key="10">
    <source>
        <dbReference type="ARBA" id="ARBA00022842"/>
    </source>
</evidence>
<dbReference type="InterPro" id="IPR050092">
    <property type="entry name" value="RNase_H"/>
</dbReference>
<evidence type="ECO:0000256" key="1">
    <source>
        <dbReference type="ARBA" id="ARBA00000077"/>
    </source>
</evidence>
<evidence type="ECO:0000313" key="13">
    <source>
        <dbReference type="Proteomes" id="UP000466730"/>
    </source>
</evidence>
<evidence type="ECO:0000259" key="11">
    <source>
        <dbReference type="PROSITE" id="PS50879"/>
    </source>
</evidence>
<evidence type="ECO:0000256" key="9">
    <source>
        <dbReference type="ARBA" id="ARBA00022801"/>
    </source>
</evidence>
<dbReference type="Gene3D" id="3.30.420.10">
    <property type="entry name" value="Ribonuclease H-like superfamily/Ribonuclease H"/>
    <property type="match status" value="1"/>
</dbReference>
<evidence type="ECO:0000313" key="12">
    <source>
        <dbReference type="EMBL" id="MRH20602.1"/>
    </source>
</evidence>
<comment type="cofactor">
    <cofactor evidence="2">
        <name>Mg(2+)</name>
        <dbReference type="ChEBI" id="CHEBI:18420"/>
    </cofactor>
</comment>
<gene>
    <name evidence="12" type="ORF">GH815_06325</name>
</gene>
<dbReference type="Pfam" id="PF00075">
    <property type="entry name" value="RNase_H"/>
    <property type="match status" value="1"/>
</dbReference>
<dbReference type="GO" id="GO:0046872">
    <property type="term" value="F:metal ion binding"/>
    <property type="evidence" value="ECO:0007669"/>
    <property type="project" value="UniProtKB-KW"/>
</dbReference>
<comment type="caution">
    <text evidence="12">The sequence shown here is derived from an EMBL/GenBank/DDBJ whole genome shotgun (WGS) entry which is preliminary data.</text>
</comment>
<dbReference type="InterPro" id="IPR012337">
    <property type="entry name" value="RNaseH-like_sf"/>
</dbReference>
<keyword evidence="10" id="KW-0460">Magnesium</keyword>
<dbReference type="EC" id="3.1.26.4" evidence="5"/>
<reference evidence="12 13" key="1">
    <citation type="submission" date="2019-11" db="EMBL/GenBank/DDBJ databases">
        <title>Draft Whole-Genome sequence of the marine photosynthetic bacterium Rhodovulum strictum DSM 11289.</title>
        <authorList>
            <person name="Kyndt J.A."/>
            <person name="Meyer T.E."/>
        </authorList>
    </citation>
    <scope>NUCLEOTIDE SEQUENCE [LARGE SCALE GENOMIC DNA]</scope>
    <source>
        <strain evidence="12 13">DSM 11289</strain>
    </source>
</reference>
<evidence type="ECO:0000256" key="2">
    <source>
        <dbReference type="ARBA" id="ARBA00001946"/>
    </source>
</evidence>
<dbReference type="CDD" id="cd09278">
    <property type="entry name" value="RNase_HI_prokaryote_like"/>
    <property type="match status" value="1"/>
</dbReference>
<evidence type="ECO:0000256" key="8">
    <source>
        <dbReference type="ARBA" id="ARBA00022759"/>
    </source>
</evidence>
<comment type="subunit">
    <text evidence="4">Monomer.</text>
</comment>
<dbReference type="GO" id="GO:0004523">
    <property type="term" value="F:RNA-DNA hybrid ribonuclease activity"/>
    <property type="evidence" value="ECO:0007669"/>
    <property type="project" value="UniProtKB-EC"/>
</dbReference>
<keyword evidence="9" id="KW-0378">Hydrolase</keyword>
<evidence type="ECO:0000256" key="7">
    <source>
        <dbReference type="ARBA" id="ARBA00022723"/>
    </source>
</evidence>
<keyword evidence="13" id="KW-1185">Reference proteome</keyword>
<keyword evidence="7" id="KW-0479">Metal-binding</keyword>
<dbReference type="GO" id="GO:0043137">
    <property type="term" value="P:DNA replication, removal of RNA primer"/>
    <property type="evidence" value="ECO:0007669"/>
    <property type="project" value="TreeGrafter"/>
</dbReference>
<protein>
    <recommendedName>
        <fullName evidence="5">ribonuclease H</fullName>
        <ecNumber evidence="5">3.1.26.4</ecNumber>
    </recommendedName>
</protein>
<dbReference type="InterPro" id="IPR022892">
    <property type="entry name" value="RNaseHI"/>
</dbReference>
<dbReference type="Proteomes" id="UP000466730">
    <property type="component" value="Unassembled WGS sequence"/>
</dbReference>
<dbReference type="GO" id="GO:0003676">
    <property type="term" value="F:nucleic acid binding"/>
    <property type="evidence" value="ECO:0007669"/>
    <property type="project" value="InterPro"/>
</dbReference>
<sequence length="123" mass="14141">MADFSRIQGLLAHRRVGLEGINDRVKNGLRCLRRDEVAPIIIRSDSQYLIKGMSEWTPGWIKRGWRKSDGRPVENQDLWIDLLSEATTRTLNWQWVRGHAGDKYNEEVDAIAQAQAQVSQKPT</sequence>
<dbReference type="InterPro" id="IPR002156">
    <property type="entry name" value="RNaseH_domain"/>
</dbReference>
<dbReference type="PANTHER" id="PTHR10642">
    <property type="entry name" value="RIBONUCLEASE H1"/>
    <property type="match status" value="1"/>
</dbReference>
<feature type="domain" description="RNase H type-1" evidence="11">
    <location>
        <begin position="1"/>
        <end position="117"/>
    </location>
</feature>
<dbReference type="PROSITE" id="PS50879">
    <property type="entry name" value="RNASE_H_1"/>
    <property type="match status" value="1"/>
</dbReference>
<evidence type="ECO:0000256" key="6">
    <source>
        <dbReference type="ARBA" id="ARBA00022722"/>
    </source>
</evidence>
<name>A0A844BHS6_9RHOB</name>
<dbReference type="EMBL" id="WJPO01000006">
    <property type="protein sequence ID" value="MRH20602.1"/>
    <property type="molecule type" value="Genomic_DNA"/>
</dbReference>
<keyword evidence="6" id="KW-0540">Nuclease</keyword>
<keyword evidence="8" id="KW-0255">Endonuclease</keyword>
<accession>A0A844BHS6</accession>
<dbReference type="AlphaFoldDB" id="A0A844BHS6"/>
<proteinExistence type="inferred from homology"/>
<comment type="similarity">
    <text evidence="3">Belongs to the RNase H family.</text>
</comment>
<organism evidence="12 13">
    <name type="scientific">Rhodovulum strictum</name>
    <dbReference type="NCBI Taxonomy" id="58314"/>
    <lineage>
        <taxon>Bacteria</taxon>
        <taxon>Pseudomonadati</taxon>
        <taxon>Pseudomonadota</taxon>
        <taxon>Alphaproteobacteria</taxon>
        <taxon>Rhodobacterales</taxon>
        <taxon>Paracoccaceae</taxon>
        <taxon>Rhodovulum</taxon>
    </lineage>
</organism>
<evidence type="ECO:0000256" key="3">
    <source>
        <dbReference type="ARBA" id="ARBA00005300"/>
    </source>
</evidence>